<name>A0A7X5TRD7_9GAMM</name>
<gene>
    <name evidence="1" type="ORF">HBF32_18610</name>
</gene>
<proteinExistence type="predicted"/>
<dbReference type="RefSeq" id="WP_166701310.1">
    <property type="nucleotide sequence ID" value="NZ_JAAQTL010000004.1"/>
</dbReference>
<accession>A0A7X5TRD7</accession>
<comment type="caution">
    <text evidence="1">The sequence shown here is derived from an EMBL/GenBank/DDBJ whole genome shotgun (WGS) entry which is preliminary data.</text>
</comment>
<sequence>MRYDRDAGTILFHPKRFRLEEVPADSIVRIEAGNRDDLPGVAWETVFLFFHLDDGEVFVVSEHDRGFLALVNDLRVFFPRIVDWRQAVPPVPFQLTSVDLWARQKPGGGGDSGNLDAESAA</sequence>
<organism evidence="1 2">
    <name type="scientific">Luteibacter yeojuensis</name>
    <dbReference type="NCBI Taxonomy" id="345309"/>
    <lineage>
        <taxon>Bacteria</taxon>
        <taxon>Pseudomonadati</taxon>
        <taxon>Pseudomonadota</taxon>
        <taxon>Gammaproteobacteria</taxon>
        <taxon>Lysobacterales</taxon>
        <taxon>Rhodanobacteraceae</taxon>
        <taxon>Luteibacter</taxon>
    </lineage>
</organism>
<protein>
    <submittedName>
        <fullName evidence="1">Uncharacterized protein</fullName>
    </submittedName>
</protein>
<evidence type="ECO:0000313" key="2">
    <source>
        <dbReference type="Proteomes" id="UP000518878"/>
    </source>
</evidence>
<reference evidence="1 2" key="1">
    <citation type="journal article" date="2006" name="Int. J. Syst. Evol. Microbiol.">
        <title>Dyella yeojuensis sp. nov., isolated from greenhouse soil in Korea.</title>
        <authorList>
            <person name="Kim B.Y."/>
            <person name="Weon H.Y."/>
            <person name="Lee K.H."/>
            <person name="Seok S.J."/>
            <person name="Kwon S.W."/>
            <person name="Go S.J."/>
            <person name="Stackebrandt E."/>
        </authorList>
    </citation>
    <scope>NUCLEOTIDE SEQUENCE [LARGE SCALE GENOMIC DNA]</scope>
    <source>
        <strain evidence="1 2">DSM 17673</strain>
    </source>
</reference>
<dbReference type="AlphaFoldDB" id="A0A7X5TRD7"/>
<evidence type="ECO:0000313" key="1">
    <source>
        <dbReference type="EMBL" id="NID17491.1"/>
    </source>
</evidence>
<dbReference type="Proteomes" id="UP000518878">
    <property type="component" value="Unassembled WGS sequence"/>
</dbReference>
<dbReference type="EMBL" id="JAAQTL010000004">
    <property type="protein sequence ID" value="NID17491.1"/>
    <property type="molecule type" value="Genomic_DNA"/>
</dbReference>
<keyword evidence="2" id="KW-1185">Reference proteome</keyword>